<dbReference type="Proteomes" id="UP000324800">
    <property type="component" value="Unassembled WGS sequence"/>
</dbReference>
<feature type="compositionally biased region" description="Gly residues" evidence="1">
    <location>
        <begin position="169"/>
        <end position="180"/>
    </location>
</feature>
<protein>
    <submittedName>
        <fullName evidence="3">Uncharacterized protein</fullName>
    </submittedName>
</protein>
<organism evidence="3 4">
    <name type="scientific">Streblomastix strix</name>
    <dbReference type="NCBI Taxonomy" id="222440"/>
    <lineage>
        <taxon>Eukaryota</taxon>
        <taxon>Metamonada</taxon>
        <taxon>Preaxostyla</taxon>
        <taxon>Oxymonadida</taxon>
        <taxon>Streblomastigidae</taxon>
        <taxon>Streblomastix</taxon>
    </lineage>
</organism>
<accession>A0A5J4VWG5</accession>
<keyword evidence="2" id="KW-0812">Transmembrane</keyword>
<sequence length="239" mass="27456">MVAFLARDRTLEEAEDEGRSTLSMGSGQGDVSAAHVHFNLFDRIIFTIFVPLYRAPKHPSDRYQFIIYLIFSIQLISIGLFRIGADNEQSKLSWIINFFNLTSIGFLIDDKGNEINQQLWRIQNTSECFVKENTISTILRFTFIMPTFFIITGRTGQKRNRQGVNGTDNRGGGRQGGGGMIESNNLTFQSKMEQAIEEHNQAKLDLKDLLTNIINARTNYNFEKLWLITVRYLQRLRFG</sequence>
<evidence type="ECO:0000313" key="4">
    <source>
        <dbReference type="Proteomes" id="UP000324800"/>
    </source>
</evidence>
<gene>
    <name evidence="3" type="ORF">EZS28_017631</name>
</gene>
<keyword evidence="2" id="KW-1133">Transmembrane helix</keyword>
<comment type="caution">
    <text evidence="3">The sequence shown here is derived from an EMBL/GenBank/DDBJ whole genome shotgun (WGS) entry which is preliminary data.</text>
</comment>
<dbReference type="AlphaFoldDB" id="A0A5J4VWG5"/>
<evidence type="ECO:0000256" key="1">
    <source>
        <dbReference type="SAM" id="MobiDB-lite"/>
    </source>
</evidence>
<proteinExistence type="predicted"/>
<keyword evidence="2" id="KW-0472">Membrane</keyword>
<evidence type="ECO:0000313" key="3">
    <source>
        <dbReference type="EMBL" id="KAA6386842.1"/>
    </source>
</evidence>
<reference evidence="3 4" key="1">
    <citation type="submission" date="2019-03" db="EMBL/GenBank/DDBJ databases">
        <title>Single cell metagenomics reveals metabolic interactions within the superorganism composed of flagellate Streblomastix strix and complex community of Bacteroidetes bacteria on its surface.</title>
        <authorList>
            <person name="Treitli S.C."/>
            <person name="Kolisko M."/>
            <person name="Husnik F."/>
            <person name="Keeling P."/>
            <person name="Hampl V."/>
        </authorList>
    </citation>
    <scope>NUCLEOTIDE SEQUENCE [LARGE SCALE GENOMIC DNA]</scope>
    <source>
        <strain evidence="3">ST1C</strain>
    </source>
</reference>
<feature type="region of interest" description="Disordered" evidence="1">
    <location>
        <begin position="158"/>
        <end position="180"/>
    </location>
</feature>
<evidence type="ECO:0000256" key="2">
    <source>
        <dbReference type="SAM" id="Phobius"/>
    </source>
</evidence>
<feature type="transmembrane region" description="Helical" evidence="2">
    <location>
        <begin position="65"/>
        <end position="85"/>
    </location>
</feature>
<name>A0A5J4VWG5_9EUKA</name>
<dbReference type="EMBL" id="SNRW01004627">
    <property type="protein sequence ID" value="KAA6386842.1"/>
    <property type="molecule type" value="Genomic_DNA"/>
</dbReference>